<dbReference type="Gene3D" id="3.40.50.300">
    <property type="entry name" value="P-loop containing nucleotide triphosphate hydrolases"/>
    <property type="match status" value="1"/>
</dbReference>
<dbReference type="SUPFAM" id="SSF52540">
    <property type="entry name" value="P-loop containing nucleoside triphosphate hydrolases"/>
    <property type="match status" value="1"/>
</dbReference>
<sequence length="689" mass="79951">MPWLQDIYLNLTDVFVERQLKLKTNNKGDERIVTMDDLFTPQQTKEIPRRLLIEGNPGIGKSTICQTLAHEWGEQSCGGHCGTLCVHSFDLVLYFHAGDFIDEESVADAVQEHLLPSDCRITTSELQGVIEAKNVLIIVDAFDEANAGNRTLDRLIQGDILRHKTLLITSRFNFLENKLRHFESRFTVEGYGKEERLQHVKRYAEHQRIDPKPFISMLKERSVRDLCSNPLNLTLLCLLREEDTQLRITRTALYTSIHRIIRRKAGERMDLTEAKVEESLLRPLYQFAFEAHQKNETVVREKDSKKVANFQRICKVGYLTNEVIISRLQKEMRFQFTHKTFVEFLTAKHIAEMDREERLNWMQHLRYENCYIEIKGLAIDDDFKVQQNEAILGFLFGLLEEKSAELTQMASLVIKETRFSYEHHPISSFDSRCDASHHQLLRLLAELNNVVPQELADVICKRRPPLINFHLNCSVSCRRGMLKLCNLRFQPPIRLNVDLRNSLDEEEKMSFVQKLIKCESIDCSKIWIKTDDHTKLWDNVRGLRIGQANSFQQQLSIHFDEDVSVAECSLRKLFEAIAGCHRLQILRFDDLKMADSVVPSVCKMIESLKELRKFTSEDQRNESLTEEGFKQLEPIIKRNGLNTFVRPQRVMTTNFNNGASVGDDNIIVSAVEQRNEHNSETSVPRDEML</sequence>
<dbReference type="PROSITE" id="PS50837">
    <property type="entry name" value="NACHT"/>
    <property type="match status" value="1"/>
</dbReference>
<reference evidence="4" key="1">
    <citation type="submission" date="2012-12" db="EMBL/GenBank/DDBJ databases">
        <authorList>
            <person name="Hellsten U."/>
            <person name="Grimwood J."/>
            <person name="Chapman J.A."/>
            <person name="Shapiro H."/>
            <person name="Aerts A."/>
            <person name="Otillar R.P."/>
            <person name="Terry A.Y."/>
            <person name="Boore J.L."/>
            <person name="Simakov O."/>
            <person name="Marletaz F."/>
            <person name="Cho S.-J."/>
            <person name="Edsinger-Gonzales E."/>
            <person name="Havlak P."/>
            <person name="Kuo D.-H."/>
            <person name="Larsson T."/>
            <person name="Lv J."/>
            <person name="Arendt D."/>
            <person name="Savage R."/>
            <person name="Osoegawa K."/>
            <person name="de Jong P."/>
            <person name="Lindberg D.R."/>
            <person name="Seaver E.C."/>
            <person name="Weisblat D.A."/>
            <person name="Putnam N.H."/>
            <person name="Grigoriev I.V."/>
            <person name="Rokhsar D.S."/>
        </authorList>
    </citation>
    <scope>NUCLEOTIDE SEQUENCE</scope>
    <source>
        <strain evidence="4">I ESC-2004</strain>
    </source>
</reference>
<dbReference type="STRING" id="283909.R7T442"/>
<dbReference type="AlphaFoldDB" id="R7T442"/>
<dbReference type="InterPro" id="IPR007111">
    <property type="entry name" value="NACHT_NTPase"/>
</dbReference>
<dbReference type="Pfam" id="PF05729">
    <property type="entry name" value="NACHT"/>
    <property type="match status" value="1"/>
</dbReference>
<accession>R7T442</accession>
<dbReference type="HOGENOM" id="CLU_009460_3_0_1"/>
<evidence type="ECO:0000259" key="1">
    <source>
        <dbReference type="PROSITE" id="PS50837"/>
    </source>
</evidence>
<reference evidence="3" key="3">
    <citation type="submission" date="2015-06" db="UniProtKB">
        <authorList>
            <consortium name="EnsemblMetazoa"/>
        </authorList>
    </citation>
    <scope>IDENTIFICATION</scope>
</reference>
<protein>
    <recommendedName>
        <fullName evidence="1">NACHT domain-containing protein</fullName>
    </recommendedName>
</protein>
<organism evidence="2">
    <name type="scientific">Capitella teleta</name>
    <name type="common">Polychaete worm</name>
    <dbReference type="NCBI Taxonomy" id="283909"/>
    <lineage>
        <taxon>Eukaryota</taxon>
        <taxon>Metazoa</taxon>
        <taxon>Spiralia</taxon>
        <taxon>Lophotrochozoa</taxon>
        <taxon>Annelida</taxon>
        <taxon>Polychaeta</taxon>
        <taxon>Sedentaria</taxon>
        <taxon>Scolecida</taxon>
        <taxon>Capitellidae</taxon>
        <taxon>Capitella</taxon>
    </lineage>
</organism>
<dbReference type="EMBL" id="AMQN01034185">
    <property type="status" value="NOT_ANNOTATED_CDS"/>
    <property type="molecule type" value="Genomic_DNA"/>
</dbReference>
<gene>
    <name evidence="2" type="ORF">CAPTEDRAFT_201655</name>
</gene>
<dbReference type="EMBL" id="AMQN01034186">
    <property type="status" value="NOT_ANNOTATED_CDS"/>
    <property type="molecule type" value="Genomic_DNA"/>
</dbReference>
<dbReference type="InterPro" id="IPR027417">
    <property type="entry name" value="P-loop_NTPase"/>
</dbReference>
<dbReference type="PANTHER" id="PTHR46844">
    <property type="entry name" value="SLR5058 PROTEIN"/>
    <property type="match status" value="1"/>
</dbReference>
<dbReference type="Proteomes" id="UP000014760">
    <property type="component" value="Unassembled WGS sequence"/>
</dbReference>
<dbReference type="PANTHER" id="PTHR46844:SF1">
    <property type="entry name" value="SLR5058 PROTEIN"/>
    <property type="match status" value="1"/>
</dbReference>
<dbReference type="OrthoDB" id="120976at2759"/>
<dbReference type="EMBL" id="KB312288">
    <property type="protein sequence ID" value="ELT87521.1"/>
    <property type="molecule type" value="Genomic_DNA"/>
</dbReference>
<feature type="domain" description="NACHT" evidence="1">
    <location>
        <begin position="49"/>
        <end position="171"/>
    </location>
</feature>
<evidence type="ECO:0000313" key="3">
    <source>
        <dbReference type="EnsemblMetazoa" id="CapteP201655"/>
    </source>
</evidence>
<dbReference type="OMA" id="CMSEMEL"/>
<proteinExistence type="predicted"/>
<evidence type="ECO:0000313" key="2">
    <source>
        <dbReference type="EMBL" id="ELT87521.1"/>
    </source>
</evidence>
<dbReference type="EnsemblMetazoa" id="CapteT201655">
    <property type="protein sequence ID" value="CapteP201655"/>
    <property type="gene ID" value="CapteG201655"/>
</dbReference>
<keyword evidence="4" id="KW-1185">Reference proteome</keyword>
<evidence type="ECO:0000313" key="4">
    <source>
        <dbReference type="Proteomes" id="UP000014760"/>
    </source>
</evidence>
<name>R7T442_CAPTE</name>
<reference evidence="2 4" key="2">
    <citation type="journal article" date="2013" name="Nature">
        <title>Insights into bilaterian evolution from three spiralian genomes.</title>
        <authorList>
            <person name="Simakov O."/>
            <person name="Marletaz F."/>
            <person name="Cho S.J."/>
            <person name="Edsinger-Gonzales E."/>
            <person name="Havlak P."/>
            <person name="Hellsten U."/>
            <person name="Kuo D.H."/>
            <person name="Larsson T."/>
            <person name="Lv J."/>
            <person name="Arendt D."/>
            <person name="Savage R."/>
            <person name="Osoegawa K."/>
            <person name="de Jong P."/>
            <person name="Grimwood J."/>
            <person name="Chapman J.A."/>
            <person name="Shapiro H."/>
            <person name="Aerts A."/>
            <person name="Otillar R.P."/>
            <person name="Terry A.Y."/>
            <person name="Boore J.L."/>
            <person name="Grigoriev I.V."/>
            <person name="Lindberg D.R."/>
            <person name="Seaver E.C."/>
            <person name="Weisblat D.A."/>
            <person name="Putnam N.H."/>
            <person name="Rokhsar D.S."/>
        </authorList>
    </citation>
    <scope>NUCLEOTIDE SEQUENCE</scope>
    <source>
        <strain evidence="2 4">I ESC-2004</strain>
    </source>
</reference>